<gene>
    <name evidence="1" type="ORF">A0J61_10916</name>
</gene>
<dbReference type="AlphaFoldDB" id="A0A1C7MX62"/>
<accession>A0A1C7MX62</accession>
<reference evidence="1 2" key="1">
    <citation type="submission" date="2016-03" db="EMBL/GenBank/DDBJ databases">
        <title>Choanephora cucurbitarum.</title>
        <authorList>
            <person name="Min B."/>
            <person name="Park H."/>
            <person name="Park J.-H."/>
            <person name="Shin H.-D."/>
            <person name="Choi I.-G."/>
        </authorList>
    </citation>
    <scope>NUCLEOTIDE SEQUENCE [LARGE SCALE GENOMIC DNA]</scope>
    <source>
        <strain evidence="1 2">KUS-F28377</strain>
    </source>
</reference>
<dbReference type="EMBL" id="LUGH01001510">
    <property type="protein sequence ID" value="OBZ81036.1"/>
    <property type="molecule type" value="Genomic_DNA"/>
</dbReference>
<comment type="caution">
    <text evidence="1">The sequence shown here is derived from an EMBL/GenBank/DDBJ whole genome shotgun (WGS) entry which is preliminary data.</text>
</comment>
<proteinExistence type="predicted"/>
<keyword evidence="2" id="KW-1185">Reference proteome</keyword>
<sequence>MSCVPRSLTDSNAIEVRLTRGLAQSNNYMAGNSAAYIKHNVKTRDSEDEYNQLSTLITQNHEFEQLVILFSEMSIDTDDTADEFDNDFMCNSNPGEQETMFAGELTAKIVQDTDGVRIAPAEGSSPMSLLLDKDVESLAFPTLFDGSILDPKHKAASLSYNAIAKSLARHHDRRFANRTDFLLFMDRKKTIINIV</sequence>
<organism evidence="1 2">
    <name type="scientific">Choanephora cucurbitarum</name>
    <dbReference type="NCBI Taxonomy" id="101091"/>
    <lineage>
        <taxon>Eukaryota</taxon>
        <taxon>Fungi</taxon>
        <taxon>Fungi incertae sedis</taxon>
        <taxon>Mucoromycota</taxon>
        <taxon>Mucoromycotina</taxon>
        <taxon>Mucoromycetes</taxon>
        <taxon>Mucorales</taxon>
        <taxon>Mucorineae</taxon>
        <taxon>Choanephoraceae</taxon>
        <taxon>Choanephoroideae</taxon>
        <taxon>Choanephora</taxon>
    </lineage>
</organism>
<evidence type="ECO:0000313" key="2">
    <source>
        <dbReference type="Proteomes" id="UP000093000"/>
    </source>
</evidence>
<evidence type="ECO:0000313" key="1">
    <source>
        <dbReference type="EMBL" id="OBZ81036.1"/>
    </source>
</evidence>
<name>A0A1C7MX62_9FUNG</name>
<dbReference type="OrthoDB" id="5987805at2759"/>
<dbReference type="Proteomes" id="UP000093000">
    <property type="component" value="Unassembled WGS sequence"/>
</dbReference>
<protein>
    <submittedName>
        <fullName evidence="1">Uncharacterized protein</fullName>
    </submittedName>
</protein>
<dbReference type="InParanoid" id="A0A1C7MX62"/>